<proteinExistence type="predicted"/>
<evidence type="ECO:0000313" key="1">
    <source>
        <dbReference type="EMBL" id="ASN71260.1"/>
    </source>
</evidence>
<dbReference type="EMBL" id="MF417921">
    <property type="protein sequence ID" value="ASN71260.1"/>
    <property type="molecule type" value="Genomic_DNA"/>
</dbReference>
<name>A0A2H4J7N8_9CAUD</name>
<sequence length="63" mass="7535">MANREETITVEATMKVRCKYPVWINNHITRDEEKERILDLISKNPDKELMSEDFKLVELIEVE</sequence>
<accession>A0A2H4J7N8</accession>
<protein>
    <submittedName>
        <fullName evidence="1">Uncharacterized protein</fullName>
    </submittedName>
</protein>
<organism evidence="1">
    <name type="scientific">uncultured Caudovirales phage</name>
    <dbReference type="NCBI Taxonomy" id="2100421"/>
    <lineage>
        <taxon>Viruses</taxon>
        <taxon>Duplodnaviria</taxon>
        <taxon>Heunggongvirae</taxon>
        <taxon>Uroviricota</taxon>
        <taxon>Caudoviricetes</taxon>
        <taxon>Peduoviridae</taxon>
        <taxon>Maltschvirus</taxon>
        <taxon>Maltschvirus maltsch</taxon>
    </lineage>
</organism>
<gene>
    <name evidence="1" type="ORF">10F5_63</name>
</gene>
<reference evidence="1" key="1">
    <citation type="submission" date="2017-06" db="EMBL/GenBank/DDBJ databases">
        <title>Novel phages from South African skin metaviromes.</title>
        <authorList>
            <person name="van Zyl L.J."/>
            <person name="Abrahams Y."/>
            <person name="Stander E.A."/>
            <person name="Kirby B.M."/>
            <person name="Clavaud C."/>
            <person name="Farcet C."/>
            <person name="Breton L."/>
            <person name="Trindade M.I."/>
        </authorList>
    </citation>
    <scope>NUCLEOTIDE SEQUENCE</scope>
</reference>